<keyword evidence="5" id="KW-0677">Repeat</keyword>
<keyword evidence="9" id="KW-0067">ATP-binding</keyword>
<keyword evidence="3" id="KW-0808">Transferase</keyword>
<proteinExistence type="predicted"/>
<evidence type="ECO:0000256" key="11">
    <source>
        <dbReference type="ARBA" id="ARBA00048679"/>
    </source>
</evidence>
<sequence>MMLLLLRFYFHQKVFCQFFTDVVGCPYYVAPEVLFKRYGPEADMWSAGVVLYMLLSGVLPFWAETQPGIFDMILGGVIDFESDPWPLISDSAKDLLRKMLCSQPSERFTVHEVLCHPWICKNGVAPDRAKEPAVLSCLKQFSAMNKLKRMAVAWVIAESLLEEELAGLNEMFAVMDTDNSGAITFNELKAGLRRYGYTLKEPEIRDLMEAADVDNSGTIDYGATVHLIGEEQFIAATVHCSKLEREEHLVAAFAYFDKSGSGYITFDELRQACLEHNMSDVYLGDIISEVDQDNDGRIDYGEFVAMMTKGNEVLED</sequence>
<evidence type="ECO:0000313" key="16">
    <source>
        <dbReference type="Proteomes" id="UP000631114"/>
    </source>
</evidence>
<name>A0A835LRN1_9MAGN</name>
<evidence type="ECO:0000256" key="9">
    <source>
        <dbReference type="ARBA" id="ARBA00022840"/>
    </source>
</evidence>
<gene>
    <name evidence="15" type="ORF">IFM89_014725</name>
</gene>
<dbReference type="GO" id="GO:0004674">
    <property type="term" value="F:protein serine/threonine kinase activity"/>
    <property type="evidence" value="ECO:0007669"/>
    <property type="project" value="UniProtKB-KW"/>
</dbReference>
<feature type="domain" description="Protein kinase" evidence="13">
    <location>
        <begin position="1"/>
        <end position="119"/>
    </location>
</feature>
<dbReference type="Pfam" id="PF00069">
    <property type="entry name" value="Pkinase"/>
    <property type="match status" value="1"/>
</dbReference>
<dbReference type="PANTHER" id="PTHR24349">
    <property type="entry name" value="SERINE/THREONINE-PROTEIN KINASE"/>
    <property type="match status" value="1"/>
</dbReference>
<feature type="domain" description="EF-hand" evidence="14">
    <location>
        <begin position="244"/>
        <end position="279"/>
    </location>
</feature>
<keyword evidence="7" id="KW-0418">Kinase</keyword>
<dbReference type="OrthoDB" id="40902at2759"/>
<evidence type="ECO:0000256" key="3">
    <source>
        <dbReference type="ARBA" id="ARBA00022679"/>
    </source>
</evidence>
<evidence type="ECO:0000256" key="7">
    <source>
        <dbReference type="ARBA" id="ARBA00022777"/>
    </source>
</evidence>
<comment type="caution">
    <text evidence="15">The sequence shown here is derived from an EMBL/GenBank/DDBJ whole genome shotgun (WGS) entry which is preliminary data.</text>
</comment>
<keyword evidence="16" id="KW-1185">Reference proteome</keyword>
<comment type="catalytic activity">
    <reaction evidence="10">
        <text>L-threonyl-[protein] + ATP = O-phospho-L-threonyl-[protein] + ADP + H(+)</text>
        <dbReference type="Rhea" id="RHEA:46608"/>
        <dbReference type="Rhea" id="RHEA-COMP:11060"/>
        <dbReference type="Rhea" id="RHEA-COMP:11605"/>
        <dbReference type="ChEBI" id="CHEBI:15378"/>
        <dbReference type="ChEBI" id="CHEBI:30013"/>
        <dbReference type="ChEBI" id="CHEBI:30616"/>
        <dbReference type="ChEBI" id="CHEBI:61977"/>
        <dbReference type="ChEBI" id="CHEBI:456216"/>
        <dbReference type="EC" id="2.7.11.1"/>
    </reaction>
</comment>
<dbReference type="InterPro" id="IPR018247">
    <property type="entry name" value="EF_Hand_1_Ca_BS"/>
</dbReference>
<keyword evidence="2" id="KW-0723">Serine/threonine-protein kinase</keyword>
<evidence type="ECO:0000313" key="15">
    <source>
        <dbReference type="EMBL" id="KAF9597011.1"/>
    </source>
</evidence>
<dbReference type="Proteomes" id="UP000631114">
    <property type="component" value="Unassembled WGS sequence"/>
</dbReference>
<dbReference type="PROSITE" id="PS50222">
    <property type="entry name" value="EF_HAND_2"/>
    <property type="match status" value="3"/>
</dbReference>
<evidence type="ECO:0000256" key="8">
    <source>
        <dbReference type="ARBA" id="ARBA00022837"/>
    </source>
</evidence>
<dbReference type="PROSITE" id="PS50011">
    <property type="entry name" value="PROTEIN_KINASE_DOM"/>
    <property type="match status" value="1"/>
</dbReference>
<feature type="chain" id="PRO_5032458186" description="non-specific serine/threonine protein kinase" evidence="12">
    <location>
        <begin position="17"/>
        <end position="316"/>
    </location>
</feature>
<dbReference type="PROSITE" id="PS00018">
    <property type="entry name" value="EF_HAND_1"/>
    <property type="match status" value="3"/>
</dbReference>
<keyword evidence="4" id="KW-0479">Metal-binding</keyword>
<dbReference type="GO" id="GO:0005509">
    <property type="term" value="F:calcium ion binding"/>
    <property type="evidence" value="ECO:0007669"/>
    <property type="project" value="InterPro"/>
</dbReference>
<feature type="domain" description="EF-hand" evidence="14">
    <location>
        <begin position="163"/>
        <end position="198"/>
    </location>
</feature>
<evidence type="ECO:0000256" key="12">
    <source>
        <dbReference type="SAM" id="SignalP"/>
    </source>
</evidence>
<keyword evidence="8" id="KW-0106">Calcium</keyword>
<evidence type="ECO:0000256" key="4">
    <source>
        <dbReference type="ARBA" id="ARBA00022723"/>
    </source>
</evidence>
<evidence type="ECO:0000259" key="14">
    <source>
        <dbReference type="PROSITE" id="PS50222"/>
    </source>
</evidence>
<dbReference type="SMART" id="SM00220">
    <property type="entry name" value="S_TKc"/>
    <property type="match status" value="1"/>
</dbReference>
<dbReference type="SUPFAM" id="SSF47473">
    <property type="entry name" value="EF-hand"/>
    <property type="match status" value="1"/>
</dbReference>
<evidence type="ECO:0000256" key="2">
    <source>
        <dbReference type="ARBA" id="ARBA00022527"/>
    </source>
</evidence>
<reference evidence="15 16" key="1">
    <citation type="submission" date="2020-10" db="EMBL/GenBank/DDBJ databases">
        <title>The Coptis chinensis genome and diversification of protoberbering-type alkaloids.</title>
        <authorList>
            <person name="Wang B."/>
            <person name="Shu S."/>
            <person name="Song C."/>
            <person name="Liu Y."/>
        </authorList>
    </citation>
    <scope>NUCLEOTIDE SEQUENCE [LARGE SCALE GENOMIC DNA]</scope>
    <source>
        <strain evidence="15">HL-2020</strain>
        <tissue evidence="15">Leaf</tissue>
    </source>
</reference>
<dbReference type="InterPro" id="IPR011009">
    <property type="entry name" value="Kinase-like_dom_sf"/>
</dbReference>
<dbReference type="EMBL" id="JADFTS010000007">
    <property type="protein sequence ID" value="KAF9597011.1"/>
    <property type="molecule type" value="Genomic_DNA"/>
</dbReference>
<protein>
    <recommendedName>
        <fullName evidence="1">non-specific serine/threonine protein kinase</fullName>
        <ecNumber evidence="1">2.7.11.1</ecNumber>
    </recommendedName>
</protein>
<dbReference type="FunFam" id="1.10.238.10:FF:000015">
    <property type="entry name" value="Calcium-dependent protein kinase 1"/>
    <property type="match status" value="1"/>
</dbReference>
<comment type="catalytic activity">
    <reaction evidence="11">
        <text>L-seryl-[protein] + ATP = O-phospho-L-seryl-[protein] + ADP + H(+)</text>
        <dbReference type="Rhea" id="RHEA:17989"/>
        <dbReference type="Rhea" id="RHEA-COMP:9863"/>
        <dbReference type="Rhea" id="RHEA-COMP:11604"/>
        <dbReference type="ChEBI" id="CHEBI:15378"/>
        <dbReference type="ChEBI" id="CHEBI:29999"/>
        <dbReference type="ChEBI" id="CHEBI:30616"/>
        <dbReference type="ChEBI" id="CHEBI:83421"/>
        <dbReference type="ChEBI" id="CHEBI:456216"/>
        <dbReference type="EC" id="2.7.11.1"/>
    </reaction>
</comment>
<dbReference type="InterPro" id="IPR011992">
    <property type="entry name" value="EF-hand-dom_pair"/>
</dbReference>
<dbReference type="InterPro" id="IPR000719">
    <property type="entry name" value="Prot_kinase_dom"/>
</dbReference>
<keyword evidence="6" id="KW-0547">Nucleotide-binding</keyword>
<dbReference type="InterPro" id="IPR002048">
    <property type="entry name" value="EF_hand_dom"/>
</dbReference>
<dbReference type="EC" id="2.7.11.1" evidence="1"/>
<dbReference type="CDD" id="cd00051">
    <property type="entry name" value="EFh"/>
    <property type="match status" value="2"/>
</dbReference>
<dbReference type="SUPFAM" id="SSF56112">
    <property type="entry name" value="Protein kinase-like (PK-like)"/>
    <property type="match status" value="1"/>
</dbReference>
<organism evidence="15 16">
    <name type="scientific">Coptis chinensis</name>
    <dbReference type="NCBI Taxonomy" id="261450"/>
    <lineage>
        <taxon>Eukaryota</taxon>
        <taxon>Viridiplantae</taxon>
        <taxon>Streptophyta</taxon>
        <taxon>Embryophyta</taxon>
        <taxon>Tracheophyta</taxon>
        <taxon>Spermatophyta</taxon>
        <taxon>Magnoliopsida</taxon>
        <taxon>Ranunculales</taxon>
        <taxon>Ranunculaceae</taxon>
        <taxon>Coptidoideae</taxon>
        <taxon>Coptis</taxon>
    </lineage>
</organism>
<keyword evidence="12" id="KW-0732">Signal</keyword>
<evidence type="ECO:0000256" key="1">
    <source>
        <dbReference type="ARBA" id="ARBA00012513"/>
    </source>
</evidence>
<dbReference type="SMART" id="SM00054">
    <property type="entry name" value="EFh"/>
    <property type="match status" value="4"/>
</dbReference>
<dbReference type="GO" id="GO:0005524">
    <property type="term" value="F:ATP binding"/>
    <property type="evidence" value="ECO:0007669"/>
    <property type="project" value="UniProtKB-KW"/>
</dbReference>
<dbReference type="Gene3D" id="1.10.510.10">
    <property type="entry name" value="Transferase(Phosphotransferase) domain 1"/>
    <property type="match status" value="1"/>
</dbReference>
<feature type="signal peptide" evidence="12">
    <location>
        <begin position="1"/>
        <end position="16"/>
    </location>
</feature>
<dbReference type="Pfam" id="PF13499">
    <property type="entry name" value="EF-hand_7"/>
    <property type="match status" value="2"/>
</dbReference>
<evidence type="ECO:0000256" key="6">
    <source>
        <dbReference type="ARBA" id="ARBA00022741"/>
    </source>
</evidence>
<accession>A0A835LRN1</accession>
<dbReference type="Gene3D" id="1.10.238.10">
    <property type="entry name" value="EF-hand"/>
    <property type="match status" value="1"/>
</dbReference>
<feature type="domain" description="EF-hand" evidence="14">
    <location>
        <begin position="285"/>
        <end position="313"/>
    </location>
</feature>
<dbReference type="AlphaFoldDB" id="A0A835LRN1"/>
<evidence type="ECO:0000256" key="10">
    <source>
        <dbReference type="ARBA" id="ARBA00047899"/>
    </source>
</evidence>
<evidence type="ECO:0000259" key="13">
    <source>
        <dbReference type="PROSITE" id="PS50011"/>
    </source>
</evidence>
<evidence type="ECO:0000256" key="5">
    <source>
        <dbReference type="ARBA" id="ARBA00022737"/>
    </source>
</evidence>
<dbReference type="InterPro" id="IPR050205">
    <property type="entry name" value="CDPK_Ser/Thr_kinases"/>
</dbReference>